<name>A0A5J4X493_9EUKA</name>
<sequence length="232" mass="27011">MNLNAPIEDSSKWINQDCDEENTKQLIEQLENDEEALRAEDLDDDYYLNLNNEKTSIFELFEFSPKGSMQNLPEIPPFAIFSHSGAIMKVSPSIYDKIPMKDIFHSLHILFIFDMNFGDIWKHPQTRLFKDYDKIEDQSYRLLFIEQAIREWISTGKISRRSPIPFSESLPPLYGLKAGRFLESQVIFGLNPLPISVGATKWKILNYENVLKSIERINAQSRKFKEQINGKT</sequence>
<protein>
    <submittedName>
        <fullName evidence="1">Uncharacterized protein</fullName>
    </submittedName>
</protein>
<organism evidence="1 2">
    <name type="scientific">Streblomastix strix</name>
    <dbReference type="NCBI Taxonomy" id="222440"/>
    <lineage>
        <taxon>Eukaryota</taxon>
        <taxon>Metamonada</taxon>
        <taxon>Preaxostyla</taxon>
        <taxon>Oxymonadida</taxon>
        <taxon>Streblomastigidae</taxon>
        <taxon>Streblomastix</taxon>
    </lineage>
</organism>
<comment type="caution">
    <text evidence="1">The sequence shown here is derived from an EMBL/GenBank/DDBJ whole genome shotgun (WGS) entry which is preliminary data.</text>
</comment>
<evidence type="ECO:0000313" key="1">
    <source>
        <dbReference type="EMBL" id="KAA6401485.1"/>
    </source>
</evidence>
<gene>
    <name evidence="1" type="ORF">EZS28_002988</name>
</gene>
<proteinExistence type="predicted"/>
<dbReference type="AlphaFoldDB" id="A0A5J4X493"/>
<evidence type="ECO:0000313" key="2">
    <source>
        <dbReference type="Proteomes" id="UP000324800"/>
    </source>
</evidence>
<dbReference type="EMBL" id="SNRW01000382">
    <property type="protein sequence ID" value="KAA6401485.1"/>
    <property type="molecule type" value="Genomic_DNA"/>
</dbReference>
<accession>A0A5J4X493</accession>
<reference evidence="1 2" key="1">
    <citation type="submission" date="2019-03" db="EMBL/GenBank/DDBJ databases">
        <title>Single cell metagenomics reveals metabolic interactions within the superorganism composed of flagellate Streblomastix strix and complex community of Bacteroidetes bacteria on its surface.</title>
        <authorList>
            <person name="Treitli S.C."/>
            <person name="Kolisko M."/>
            <person name="Husnik F."/>
            <person name="Keeling P."/>
            <person name="Hampl V."/>
        </authorList>
    </citation>
    <scope>NUCLEOTIDE SEQUENCE [LARGE SCALE GENOMIC DNA]</scope>
    <source>
        <strain evidence="1">ST1C</strain>
    </source>
</reference>
<dbReference type="Proteomes" id="UP000324800">
    <property type="component" value="Unassembled WGS sequence"/>
</dbReference>